<dbReference type="PANTHER" id="PTHR10283">
    <property type="entry name" value="SOLUTE CARRIER FAMILY 13 MEMBER"/>
    <property type="match status" value="1"/>
</dbReference>
<evidence type="ECO:0000313" key="7">
    <source>
        <dbReference type="Proteomes" id="UP000184420"/>
    </source>
</evidence>
<dbReference type="STRING" id="1419482.SAMN05444266_103357"/>
<dbReference type="RefSeq" id="WP_083549656.1">
    <property type="nucleotide sequence ID" value="NZ_FRBL01000003.1"/>
</dbReference>
<dbReference type="PANTHER" id="PTHR10283:SF92">
    <property type="entry name" value="LOW-AFFINITY PHOSPHATE TRANSPORTER PHO91"/>
    <property type="match status" value="1"/>
</dbReference>
<keyword evidence="4 5" id="KW-0472">Membrane</keyword>
<evidence type="ECO:0000256" key="3">
    <source>
        <dbReference type="ARBA" id="ARBA00022989"/>
    </source>
</evidence>
<dbReference type="AlphaFoldDB" id="A0A1M7ANM0"/>
<feature type="transmembrane region" description="Helical" evidence="5">
    <location>
        <begin position="308"/>
        <end position="327"/>
    </location>
</feature>
<feature type="transmembrane region" description="Helical" evidence="5">
    <location>
        <begin position="109"/>
        <end position="127"/>
    </location>
</feature>
<organism evidence="6 7">
    <name type="scientific">Chitinophaga jiangningensis</name>
    <dbReference type="NCBI Taxonomy" id="1419482"/>
    <lineage>
        <taxon>Bacteria</taxon>
        <taxon>Pseudomonadati</taxon>
        <taxon>Bacteroidota</taxon>
        <taxon>Chitinophagia</taxon>
        <taxon>Chitinophagales</taxon>
        <taxon>Chitinophagaceae</taxon>
        <taxon>Chitinophaga</taxon>
    </lineage>
</organism>
<feature type="transmembrane region" description="Helical" evidence="5">
    <location>
        <begin position="451"/>
        <end position="472"/>
    </location>
</feature>
<feature type="transmembrane region" description="Helical" evidence="5">
    <location>
        <begin position="192"/>
        <end position="211"/>
    </location>
</feature>
<dbReference type="GO" id="GO:0005315">
    <property type="term" value="F:phosphate transmembrane transporter activity"/>
    <property type="evidence" value="ECO:0007669"/>
    <property type="project" value="TreeGrafter"/>
</dbReference>
<keyword evidence="2 5" id="KW-0812">Transmembrane</keyword>
<comment type="subcellular location">
    <subcellularLocation>
        <location evidence="1">Membrane</location>
        <topology evidence="1">Multi-pass membrane protein</topology>
    </subcellularLocation>
</comment>
<proteinExistence type="predicted"/>
<dbReference type="OrthoDB" id="9766267at2"/>
<name>A0A1M7ANM0_9BACT</name>
<evidence type="ECO:0000256" key="2">
    <source>
        <dbReference type="ARBA" id="ARBA00022692"/>
    </source>
</evidence>
<feature type="transmembrane region" description="Helical" evidence="5">
    <location>
        <begin position="71"/>
        <end position="88"/>
    </location>
</feature>
<accession>A0A1M7ANM0</accession>
<keyword evidence="7" id="KW-1185">Reference proteome</keyword>
<evidence type="ECO:0000313" key="6">
    <source>
        <dbReference type="EMBL" id="SHL44392.1"/>
    </source>
</evidence>
<protein>
    <submittedName>
        <fullName evidence="6">Solute carrier family 13 (Sodium-dependent dicarboxylate transporter), member 2/3/5</fullName>
    </submittedName>
</protein>
<dbReference type="Proteomes" id="UP000184420">
    <property type="component" value="Unassembled WGS sequence"/>
</dbReference>
<reference evidence="6 7" key="1">
    <citation type="submission" date="2016-11" db="EMBL/GenBank/DDBJ databases">
        <authorList>
            <person name="Jaros S."/>
            <person name="Januszkiewicz K."/>
            <person name="Wedrychowicz H."/>
        </authorList>
    </citation>
    <scope>NUCLEOTIDE SEQUENCE [LARGE SCALE GENOMIC DNA]</scope>
    <source>
        <strain evidence="6 7">DSM 27406</strain>
    </source>
</reference>
<dbReference type="EMBL" id="FRBL01000003">
    <property type="protein sequence ID" value="SHL44392.1"/>
    <property type="molecule type" value="Genomic_DNA"/>
</dbReference>
<dbReference type="Pfam" id="PF00939">
    <property type="entry name" value="Na_sulph_symp"/>
    <property type="match status" value="1"/>
</dbReference>
<feature type="transmembrane region" description="Helical" evidence="5">
    <location>
        <begin position="147"/>
        <end position="180"/>
    </location>
</feature>
<feature type="transmembrane region" description="Helical" evidence="5">
    <location>
        <begin position="411"/>
        <end position="431"/>
    </location>
</feature>
<sequence>MHFDGPRHFEDFIREKWPLGEKVSLFLLVVAITTVVRLFFLPDDMAEPCRNAAVLIMLAVGFWLTDAMPPFAVSMFVIGYTVYFLHDARAVRNINPDWERYAGTWSSPVIWMMMGGFFISLGIQITSLDKSIANFALRMFGTKPTKLLLGIMLLTMLLSMLGVSNTATAAMMVAIFTPLAKKMDKKDPFIKSLFLGIAIAASFGGMGTIIGSPINAMAIDAAAKKGINISFLSWMEMGTPLALGFTILGWLLLHFRYKPMQDQVPPLEDVNSKPHHEYTYSEMKDRWIVGITFVITLILWLTTSVTNIPVAAVSFVPMMMLTLTGVIQQKDIRLISWDTLLLVAGGLTLGMAAQETGLLNYMTKHISLPQEKFTAVLLFSYLTVFISNFMSSTAAASILIPLANTLMPHDVEFVSIAIGFSCSIGILLPISTPPNAIALSTGFLAQRDFRLPGLCLLFFGPIAICYTIFWWVQ</sequence>
<keyword evidence="3 5" id="KW-1133">Transmembrane helix</keyword>
<dbReference type="NCBIfam" id="TIGR00785">
    <property type="entry name" value="dass"/>
    <property type="match status" value="1"/>
</dbReference>
<evidence type="ECO:0000256" key="4">
    <source>
        <dbReference type="ARBA" id="ARBA00023136"/>
    </source>
</evidence>
<feature type="transmembrane region" description="Helical" evidence="5">
    <location>
        <begin position="334"/>
        <end position="353"/>
    </location>
</feature>
<feature type="transmembrane region" description="Helical" evidence="5">
    <location>
        <begin position="231"/>
        <end position="253"/>
    </location>
</feature>
<evidence type="ECO:0000256" key="5">
    <source>
        <dbReference type="SAM" id="Phobius"/>
    </source>
</evidence>
<feature type="transmembrane region" description="Helical" evidence="5">
    <location>
        <begin position="373"/>
        <end position="399"/>
    </location>
</feature>
<dbReference type="GO" id="GO:0005886">
    <property type="term" value="C:plasma membrane"/>
    <property type="evidence" value="ECO:0007669"/>
    <property type="project" value="TreeGrafter"/>
</dbReference>
<gene>
    <name evidence="6" type="ORF">SAMN05444266_103357</name>
</gene>
<feature type="transmembrane region" description="Helical" evidence="5">
    <location>
        <begin position="286"/>
        <end position="302"/>
    </location>
</feature>
<dbReference type="InterPro" id="IPR001898">
    <property type="entry name" value="SLC13A/DASS"/>
</dbReference>
<feature type="transmembrane region" description="Helical" evidence="5">
    <location>
        <begin position="23"/>
        <end position="41"/>
    </location>
</feature>
<evidence type="ECO:0000256" key="1">
    <source>
        <dbReference type="ARBA" id="ARBA00004141"/>
    </source>
</evidence>